<dbReference type="InterPro" id="IPR000847">
    <property type="entry name" value="LysR_HTH_N"/>
</dbReference>
<evidence type="ECO:0000259" key="1">
    <source>
        <dbReference type="Pfam" id="PF00126"/>
    </source>
</evidence>
<dbReference type="SUPFAM" id="SSF46785">
    <property type="entry name" value="Winged helix' DNA-binding domain"/>
    <property type="match status" value="1"/>
</dbReference>
<name>A0A1M6FUK8_9BACT</name>
<evidence type="ECO:0000313" key="3">
    <source>
        <dbReference type="Proteomes" id="UP000183994"/>
    </source>
</evidence>
<feature type="domain" description="HTH lysR-type" evidence="1">
    <location>
        <begin position="26"/>
        <end position="88"/>
    </location>
</feature>
<dbReference type="PANTHER" id="PTHR30432">
    <property type="entry name" value="TRANSCRIPTIONAL REGULATOR MODE"/>
    <property type="match status" value="1"/>
</dbReference>
<dbReference type="RefSeq" id="WP_083610777.1">
    <property type="nucleotide sequence ID" value="NZ_FQZU01000003.1"/>
</dbReference>
<protein>
    <submittedName>
        <fullName evidence="2">Molybdate transport system regulatory protein</fullName>
    </submittedName>
</protein>
<dbReference type="InterPro" id="IPR036390">
    <property type="entry name" value="WH_DNA-bd_sf"/>
</dbReference>
<accession>A0A1M6FUK8</accession>
<organism evidence="2 3">
    <name type="scientific">Desulfatibacillum alkenivorans DSM 16219</name>
    <dbReference type="NCBI Taxonomy" id="1121393"/>
    <lineage>
        <taxon>Bacteria</taxon>
        <taxon>Pseudomonadati</taxon>
        <taxon>Thermodesulfobacteriota</taxon>
        <taxon>Desulfobacteria</taxon>
        <taxon>Desulfobacterales</taxon>
        <taxon>Desulfatibacillaceae</taxon>
        <taxon>Desulfatibacillum</taxon>
    </lineage>
</organism>
<dbReference type="EMBL" id="FQZU01000003">
    <property type="protein sequence ID" value="SHJ01362.1"/>
    <property type="molecule type" value="Genomic_DNA"/>
</dbReference>
<dbReference type="Proteomes" id="UP000183994">
    <property type="component" value="Unassembled WGS sequence"/>
</dbReference>
<gene>
    <name evidence="2" type="ORF">SAMN02745216_00915</name>
</gene>
<dbReference type="InterPro" id="IPR036388">
    <property type="entry name" value="WH-like_DNA-bd_sf"/>
</dbReference>
<dbReference type="STRING" id="1121393.SAMN02745216_00915"/>
<dbReference type="Gene3D" id="1.10.10.10">
    <property type="entry name" value="Winged helix-like DNA-binding domain superfamily/Winged helix DNA-binding domain"/>
    <property type="match status" value="1"/>
</dbReference>
<dbReference type="GO" id="GO:0003700">
    <property type="term" value="F:DNA-binding transcription factor activity"/>
    <property type="evidence" value="ECO:0007669"/>
    <property type="project" value="InterPro"/>
</dbReference>
<dbReference type="InterPro" id="IPR051815">
    <property type="entry name" value="Molybdate_resp_trans_reg"/>
</dbReference>
<dbReference type="AlphaFoldDB" id="A0A1M6FUK8"/>
<proteinExistence type="predicted"/>
<keyword evidence="3" id="KW-1185">Reference proteome</keyword>
<dbReference type="PANTHER" id="PTHR30432:SF1">
    <property type="entry name" value="DNA-BINDING TRANSCRIPTIONAL DUAL REGULATOR MODE"/>
    <property type="match status" value="1"/>
</dbReference>
<dbReference type="Pfam" id="PF00126">
    <property type="entry name" value="HTH_1"/>
    <property type="match status" value="1"/>
</dbReference>
<sequence length="126" mass="14299">MGDKKFQVRSKIWVQDDEGNVVFGLGRLRILEAIQKTGSLRAAAQELGMGYRAIWARIRATEERLGVPVLEKKQGGRSGGGSFLTPFAEKLLEDFKSMQCKVEKETDKTFAKSFEEYLDEHTRENN</sequence>
<reference evidence="3" key="1">
    <citation type="submission" date="2016-11" db="EMBL/GenBank/DDBJ databases">
        <authorList>
            <person name="Varghese N."/>
            <person name="Submissions S."/>
        </authorList>
    </citation>
    <scope>NUCLEOTIDE SEQUENCE [LARGE SCALE GENOMIC DNA]</scope>
    <source>
        <strain evidence="3">DSM 16219</strain>
    </source>
</reference>
<evidence type="ECO:0000313" key="2">
    <source>
        <dbReference type="EMBL" id="SHJ01362.1"/>
    </source>
</evidence>
<dbReference type="OrthoDB" id="9800709at2"/>